<name>A0A845U9X2_9PROT</name>
<dbReference type="Gene3D" id="2.40.160.10">
    <property type="entry name" value="Porin"/>
    <property type="match status" value="1"/>
</dbReference>
<reference evidence="2" key="1">
    <citation type="submission" date="2019-11" db="EMBL/GenBank/DDBJ databases">
        <title>Acidithiobacillus ferrianus sp. nov.: a facultatively anaerobic and extremely acidophilic chemolithoautotroph.</title>
        <authorList>
            <person name="Norris P.R."/>
            <person name="Falagan C."/>
            <person name="Moya-Beltran A."/>
            <person name="Castro M."/>
            <person name="Quatrini R."/>
            <person name="Johnson D.B."/>
        </authorList>
    </citation>
    <scope>NUCLEOTIDE SEQUENCE [LARGE SCALE GENOMIC DNA]</scope>
    <source>
        <strain evidence="2">MG</strain>
    </source>
</reference>
<evidence type="ECO:0000313" key="2">
    <source>
        <dbReference type="EMBL" id="NDU42557.1"/>
    </source>
</evidence>
<sequence>MKKLRAAVCCTLGVTVMAVAQSASAANWFELQGVSPALAPLVTVSGYFQPTYTYMPGTVAANGKVPRLNQIAPNYTSSNSFNINRARLMIRGNINRDISYFLAGEFGNNGFTHIGGHYTPAIMDGHVTFSHYIPGVRIEAGIIRAPGPEQAMQGYMAYNFTSFANVTTQMMLQPFYNPNPSTPYAGGNAQEPGYAVPGSAGEGVNAFRYTGLEAMDWFRNGPWEFAYGVMVGNFGPLTATNYSNSPLVAARLQESYIFGGHGPFQSSLTGFIWYQHATPNFNGHAYSMTRDGIGMAYMQGYMHQWGRWAKFEYMRGSGMISTGSVFSPAGIPAPQQNALTNAQVYPGSQNTARGYYISGGLFVTRRVEVDLRYDYYNRLPNLAAQNRTFNTWAVGLQYHFTPLTRVILDYYVRDVGIPQLGAIPPAQRALPVSIAKSVDNALTLQAVVSF</sequence>
<evidence type="ECO:0000256" key="1">
    <source>
        <dbReference type="SAM" id="SignalP"/>
    </source>
</evidence>
<proteinExistence type="predicted"/>
<dbReference type="AlphaFoldDB" id="A0A845U9X2"/>
<feature type="chain" id="PRO_5032597388" evidence="1">
    <location>
        <begin position="26"/>
        <end position="450"/>
    </location>
</feature>
<gene>
    <name evidence="2" type="ORF">GL267_07840</name>
</gene>
<feature type="signal peptide" evidence="1">
    <location>
        <begin position="1"/>
        <end position="25"/>
    </location>
</feature>
<dbReference type="RefSeq" id="WP_163097777.1">
    <property type="nucleotide sequence ID" value="NZ_CP127523.1"/>
</dbReference>
<dbReference type="EMBL" id="WNJL01000030">
    <property type="protein sequence ID" value="NDU42557.1"/>
    <property type="molecule type" value="Genomic_DNA"/>
</dbReference>
<protein>
    <submittedName>
        <fullName evidence="2">Porin</fullName>
    </submittedName>
</protein>
<accession>A0A845U9X2</accession>
<organism evidence="2">
    <name type="scientific">Acidithiobacillus ferrianus</name>
    <dbReference type="NCBI Taxonomy" id="2678518"/>
    <lineage>
        <taxon>Bacteria</taxon>
        <taxon>Pseudomonadati</taxon>
        <taxon>Pseudomonadota</taxon>
        <taxon>Acidithiobacillia</taxon>
        <taxon>Acidithiobacillales</taxon>
        <taxon>Acidithiobacillaceae</taxon>
        <taxon>Acidithiobacillus</taxon>
    </lineage>
</organism>
<keyword evidence="1" id="KW-0732">Signal</keyword>
<dbReference type="InterPro" id="IPR023614">
    <property type="entry name" value="Porin_dom_sf"/>
</dbReference>
<comment type="caution">
    <text evidence="2">The sequence shown here is derived from an EMBL/GenBank/DDBJ whole genome shotgun (WGS) entry which is preliminary data.</text>
</comment>